<accession>A0ABU7H0Z9</accession>
<evidence type="ECO:0000259" key="2">
    <source>
        <dbReference type="Pfam" id="PF13568"/>
    </source>
</evidence>
<dbReference type="EMBL" id="JAZDQU010000001">
    <property type="protein sequence ID" value="MEE1884924.1"/>
    <property type="molecule type" value="Genomic_DNA"/>
</dbReference>
<organism evidence="3 4">
    <name type="scientific">Pedobacter flavus</name>
    <dbReference type="NCBI Taxonomy" id="3113906"/>
    <lineage>
        <taxon>Bacteria</taxon>
        <taxon>Pseudomonadati</taxon>
        <taxon>Bacteroidota</taxon>
        <taxon>Sphingobacteriia</taxon>
        <taxon>Sphingobacteriales</taxon>
        <taxon>Sphingobacteriaceae</taxon>
        <taxon>Pedobacter</taxon>
    </lineage>
</organism>
<protein>
    <submittedName>
        <fullName evidence="3">Porin family protein</fullName>
    </submittedName>
</protein>
<proteinExistence type="predicted"/>
<gene>
    <name evidence="3" type="ORF">VRU49_05750</name>
</gene>
<dbReference type="Proteomes" id="UP001337681">
    <property type="component" value="Unassembled WGS sequence"/>
</dbReference>
<reference evidence="3 4" key="1">
    <citation type="submission" date="2024-01" db="EMBL/GenBank/DDBJ databases">
        <title>Pedobacter sp. nov., isolated from oil-contaminated soil.</title>
        <authorList>
            <person name="Le N.T.T."/>
        </authorList>
    </citation>
    <scope>NUCLEOTIDE SEQUENCE [LARGE SCALE GENOMIC DNA]</scope>
    <source>
        <strain evidence="3 4">VNH31</strain>
    </source>
</reference>
<feature type="domain" description="Outer membrane protein beta-barrel" evidence="2">
    <location>
        <begin position="18"/>
        <end position="201"/>
    </location>
</feature>
<keyword evidence="1" id="KW-0732">Signal</keyword>
<feature type="chain" id="PRO_5045373074" evidence="1">
    <location>
        <begin position="20"/>
        <end position="226"/>
    </location>
</feature>
<comment type="caution">
    <text evidence="3">The sequence shown here is derived from an EMBL/GenBank/DDBJ whole genome shotgun (WGS) entry which is preliminary data.</text>
</comment>
<keyword evidence="4" id="KW-1185">Reference proteome</keyword>
<evidence type="ECO:0000256" key="1">
    <source>
        <dbReference type="SAM" id="SignalP"/>
    </source>
</evidence>
<feature type="signal peptide" evidence="1">
    <location>
        <begin position="1"/>
        <end position="19"/>
    </location>
</feature>
<dbReference type="InterPro" id="IPR025665">
    <property type="entry name" value="Beta-barrel_OMP_2"/>
</dbReference>
<evidence type="ECO:0000313" key="4">
    <source>
        <dbReference type="Proteomes" id="UP001337681"/>
    </source>
</evidence>
<sequence>MKKLILGSAMILFSVGAFAQSTTGSTGRVGFKAGVNLSRLNYSGANTTSINDNTKDNVGFNVSLFGDFGVGQNFFIQPGVSLQNKGTKIEGNFGTLGTGTRTLNVMAVEVPVNAVLRIPTGGDGALQVSAGPYIGFNIDGKEKTKITTGGTVGESSRDLSFGNSTNDDMSSIDFGANFGLGYRLSNGFLIGANYGLGLSNLVPKDNRQNDFKAVNRVLGFSIGYSF</sequence>
<dbReference type="RefSeq" id="WP_330145829.1">
    <property type="nucleotide sequence ID" value="NZ_JAZDQU010000001.1"/>
</dbReference>
<evidence type="ECO:0000313" key="3">
    <source>
        <dbReference type="EMBL" id="MEE1884924.1"/>
    </source>
</evidence>
<dbReference type="Pfam" id="PF13568">
    <property type="entry name" value="OMP_b-brl_2"/>
    <property type="match status" value="1"/>
</dbReference>
<name>A0ABU7H0Z9_9SPHI</name>